<dbReference type="EMBL" id="CP022022">
    <property type="protein sequence ID" value="ASF42814.1"/>
    <property type="molecule type" value="Genomic_DNA"/>
</dbReference>
<dbReference type="KEGG" id="capn:CBG49_06845"/>
<reference evidence="2" key="1">
    <citation type="submission" date="2017-06" db="EMBL/GenBank/DDBJ databases">
        <title>Complete genome sequence of Capnocytophaga sp. KCOM 1579 (=ChDC OS43) isolated from a human refractory periapical abscess lesion.</title>
        <authorList>
            <person name="Kook J.-K."/>
            <person name="Park S.-N."/>
            <person name="Lim Y.K."/>
            <person name="Roh H."/>
        </authorList>
    </citation>
    <scope>NUCLEOTIDE SEQUENCE [LARGE SCALE GENOMIC DNA]</scope>
    <source>
        <strain evidence="2">ChDC OS43</strain>
    </source>
</reference>
<dbReference type="AlphaFoldDB" id="A0A1Z4BND6"/>
<protein>
    <submittedName>
        <fullName evidence="1">Uncharacterized protein</fullName>
    </submittedName>
</protein>
<evidence type="ECO:0000313" key="1">
    <source>
        <dbReference type="EMBL" id="ASF42814.1"/>
    </source>
</evidence>
<gene>
    <name evidence="1" type="ORF">CBG49_06845</name>
</gene>
<sequence length="156" mass="17951">MATIEQIKDYKICNIIEVTLEGILLELHLNLKHLDCEKSISILASDVGETLLFSIGNYWKDKNNIKYEAYTIQRIGSNSSLSKLIGDKITNIEFGIGKTLYTEEQVIYYIMLQTNDSKCLFFNNGDECAYSLDKINKILADDIYGYKWEEIPPYLI</sequence>
<dbReference type="RefSeq" id="WP_088593909.1">
    <property type="nucleotide sequence ID" value="NZ_CP022022.1"/>
</dbReference>
<keyword evidence="2" id="KW-1185">Reference proteome</keyword>
<name>A0A1Z4BND6_9FLAO</name>
<evidence type="ECO:0000313" key="2">
    <source>
        <dbReference type="Proteomes" id="UP000197007"/>
    </source>
</evidence>
<accession>A0A1Z4BND6</accession>
<proteinExistence type="predicted"/>
<organism evidence="1 2">
    <name type="scientific">Capnocytophaga endodontalis</name>
    <dbReference type="NCBI Taxonomy" id="2708117"/>
    <lineage>
        <taxon>Bacteria</taxon>
        <taxon>Pseudomonadati</taxon>
        <taxon>Bacteroidota</taxon>
        <taxon>Flavobacteriia</taxon>
        <taxon>Flavobacteriales</taxon>
        <taxon>Flavobacteriaceae</taxon>
        <taxon>Capnocytophaga</taxon>
    </lineage>
</organism>
<dbReference type="Proteomes" id="UP000197007">
    <property type="component" value="Chromosome"/>
</dbReference>